<keyword evidence="2" id="KW-1185">Reference proteome</keyword>
<dbReference type="SUPFAM" id="SSF52309">
    <property type="entry name" value="N-(deoxy)ribosyltransferase-like"/>
    <property type="match status" value="1"/>
</dbReference>
<dbReference type="RefSeq" id="WP_174497405.1">
    <property type="nucleotide sequence ID" value="NZ_CADDWK010000014.1"/>
</dbReference>
<dbReference type="InterPro" id="IPR007710">
    <property type="entry name" value="Nucleoside_deoxyribTrfase"/>
</dbReference>
<dbReference type="Pfam" id="PF05014">
    <property type="entry name" value="Nuc_deoxyrib_tr"/>
    <property type="match status" value="1"/>
</dbReference>
<protein>
    <submittedName>
        <fullName evidence="1">Nucleoside 2-deoxyribosyltransferase</fullName>
    </submittedName>
</protein>
<dbReference type="GO" id="GO:0016740">
    <property type="term" value="F:transferase activity"/>
    <property type="evidence" value="ECO:0007669"/>
    <property type="project" value="UniProtKB-KW"/>
</dbReference>
<evidence type="ECO:0000313" key="2">
    <source>
        <dbReference type="Proteomes" id="UP000581688"/>
    </source>
</evidence>
<dbReference type="AlphaFoldDB" id="A0A841Q8W3"/>
<comment type="caution">
    <text evidence="1">The sequence shown here is derived from an EMBL/GenBank/DDBJ whole genome shotgun (WGS) entry which is preliminary data.</text>
</comment>
<proteinExistence type="predicted"/>
<dbReference type="Proteomes" id="UP000581688">
    <property type="component" value="Unassembled WGS sequence"/>
</dbReference>
<sequence>MNFYVASSFHNKEMVQQVVEELKFAGFLHTYDWTKNERASTLDELKRIGKKEREAVKNADFLVMLMPGGAGTHVELGIALGLNKRIYLYSPDHDIYDYERSCTFYYVDGVYKYVGLLENFIKEVTLMENNIQ</sequence>
<evidence type="ECO:0000313" key="1">
    <source>
        <dbReference type="EMBL" id="MBB6454754.1"/>
    </source>
</evidence>
<dbReference type="EMBL" id="JACHGH010000012">
    <property type="protein sequence ID" value="MBB6454754.1"/>
    <property type="molecule type" value="Genomic_DNA"/>
</dbReference>
<reference evidence="1 2" key="1">
    <citation type="submission" date="2020-08" db="EMBL/GenBank/DDBJ databases">
        <title>Genomic Encyclopedia of Type Strains, Phase IV (KMG-IV): sequencing the most valuable type-strain genomes for metagenomic binning, comparative biology and taxonomic classification.</title>
        <authorList>
            <person name="Goeker M."/>
        </authorList>
    </citation>
    <scope>NUCLEOTIDE SEQUENCE [LARGE SCALE GENOMIC DNA]</scope>
    <source>
        <strain evidence="1 2">DSM 19612</strain>
    </source>
</reference>
<keyword evidence="1" id="KW-0808">Transferase</keyword>
<name>A0A841Q8W3_9BACI</name>
<organism evidence="1 2">
    <name type="scientific">Salirhabdus euzebyi</name>
    <dbReference type="NCBI Taxonomy" id="394506"/>
    <lineage>
        <taxon>Bacteria</taxon>
        <taxon>Bacillati</taxon>
        <taxon>Bacillota</taxon>
        <taxon>Bacilli</taxon>
        <taxon>Bacillales</taxon>
        <taxon>Bacillaceae</taxon>
        <taxon>Salirhabdus</taxon>
    </lineage>
</organism>
<accession>A0A841Q8W3</accession>
<gene>
    <name evidence="1" type="ORF">HNQ94_003243</name>
</gene>
<dbReference type="Gene3D" id="3.40.50.450">
    <property type="match status" value="1"/>
</dbReference>